<dbReference type="SUPFAM" id="SSF56281">
    <property type="entry name" value="Metallo-hydrolase/oxidoreductase"/>
    <property type="match status" value="1"/>
</dbReference>
<accession>Q11FE1</accession>
<dbReference type="eggNOG" id="COG0491">
    <property type="taxonomic scope" value="Bacteria"/>
</dbReference>
<dbReference type="HOGENOM" id="CLU_066441_1_1_5"/>
<reference evidence="2" key="1">
    <citation type="submission" date="2006-06" db="EMBL/GenBank/DDBJ databases">
        <title>Complete sequence of chromosome of Chelativorans sp. BNC1.</title>
        <authorList>
            <consortium name="US DOE Joint Genome Institute"/>
            <person name="Copeland A."/>
            <person name="Lucas S."/>
            <person name="Lapidus A."/>
            <person name="Barry K."/>
            <person name="Detter J.C."/>
            <person name="Glavina del Rio T."/>
            <person name="Hammon N."/>
            <person name="Israni S."/>
            <person name="Dalin E."/>
            <person name="Tice H."/>
            <person name="Pitluck S."/>
            <person name="Chertkov O."/>
            <person name="Brettin T."/>
            <person name="Bruce D."/>
            <person name="Han C."/>
            <person name="Tapia R."/>
            <person name="Gilna P."/>
            <person name="Schmutz J."/>
            <person name="Larimer F."/>
            <person name="Land M."/>
            <person name="Hauser L."/>
            <person name="Kyrpides N."/>
            <person name="Mikhailova N."/>
            <person name="Richardson P."/>
        </authorList>
    </citation>
    <scope>NUCLEOTIDE SEQUENCE</scope>
    <source>
        <strain evidence="2">BNC1</strain>
    </source>
</reference>
<proteinExistence type="predicted"/>
<gene>
    <name evidence="2" type="ordered locus">Meso_2500</name>
</gene>
<dbReference type="SMART" id="SM00849">
    <property type="entry name" value="Lactamase_B"/>
    <property type="match status" value="1"/>
</dbReference>
<protein>
    <submittedName>
        <fullName evidence="2">Beta-lactamase-like protein</fullName>
    </submittedName>
</protein>
<dbReference type="Pfam" id="PF00753">
    <property type="entry name" value="Lactamase_B"/>
    <property type="match status" value="1"/>
</dbReference>
<dbReference type="EMBL" id="CP000390">
    <property type="protein sequence ID" value="ABG63884.1"/>
    <property type="molecule type" value="Genomic_DNA"/>
</dbReference>
<dbReference type="InterPro" id="IPR036866">
    <property type="entry name" value="RibonucZ/Hydroxyglut_hydro"/>
</dbReference>
<dbReference type="InterPro" id="IPR050855">
    <property type="entry name" value="NDM-1-like"/>
</dbReference>
<evidence type="ECO:0000313" key="2">
    <source>
        <dbReference type="EMBL" id="ABG63884.1"/>
    </source>
</evidence>
<dbReference type="PANTHER" id="PTHR42951:SF22">
    <property type="entry name" value="METALLO BETA-LACTAMASE SUPERFAMILY LIPOPROTEIN"/>
    <property type="match status" value="1"/>
</dbReference>
<dbReference type="InterPro" id="IPR001279">
    <property type="entry name" value="Metallo-B-lactamas"/>
</dbReference>
<dbReference type="Gene3D" id="3.60.15.10">
    <property type="entry name" value="Ribonuclease Z/Hydroxyacylglutathione hydrolase-like"/>
    <property type="match status" value="1"/>
</dbReference>
<sequence>MLTLAGPTPAAAQPFEGCPSNPIFAVFKDVGRTGRMPPAMGSWIGDPDAQKIVPWKVFDNVHYVGVCWVSAWAIRTEDGVVLIDTLHEPNVDQLIANLNEVGIGLDEIKYVLMTHGHYDHVGGAFKLKPLLPNARFAMTRAGWDEALESAKQSEGTPRAWQMIQPDMVVKDGDVIKLGGNGFGILETPGHTWGTASYTYDVKDGGNTYRAITVGGLALTSVNGSQQVESYIASVDRIKRLVQQPGNPIAVHLTTHSFSAGLMEAREKLAARQPNQTHPLVDQQDLLAQLDLLRGGALRRLEVERRAGR</sequence>
<dbReference type="AlphaFoldDB" id="Q11FE1"/>
<dbReference type="STRING" id="266779.Meso_2500"/>
<dbReference type="KEGG" id="mes:Meso_2500"/>
<evidence type="ECO:0000259" key="1">
    <source>
        <dbReference type="SMART" id="SM00849"/>
    </source>
</evidence>
<name>Q11FE1_CHESB</name>
<dbReference type="PANTHER" id="PTHR42951">
    <property type="entry name" value="METALLO-BETA-LACTAMASE DOMAIN-CONTAINING"/>
    <property type="match status" value="1"/>
</dbReference>
<organism evidence="2">
    <name type="scientific">Chelativorans sp. (strain BNC1)</name>
    <dbReference type="NCBI Taxonomy" id="266779"/>
    <lineage>
        <taxon>Bacteria</taxon>
        <taxon>Pseudomonadati</taxon>
        <taxon>Pseudomonadota</taxon>
        <taxon>Alphaproteobacteria</taxon>
        <taxon>Hyphomicrobiales</taxon>
        <taxon>Phyllobacteriaceae</taxon>
        <taxon>Chelativorans</taxon>
    </lineage>
</organism>
<feature type="domain" description="Metallo-beta-lactamase" evidence="1">
    <location>
        <begin position="68"/>
        <end position="255"/>
    </location>
</feature>
<dbReference type="CDD" id="cd16280">
    <property type="entry name" value="metallo-hydrolase-like_MBL-fold"/>
    <property type="match status" value="1"/>
</dbReference>